<protein>
    <submittedName>
        <fullName evidence="2">Uncharacterized protein</fullName>
    </submittedName>
</protein>
<organism evidence="2 3">
    <name type="scientific">Haematococcus lacustris</name>
    <name type="common">Green alga</name>
    <name type="synonym">Haematococcus pluvialis</name>
    <dbReference type="NCBI Taxonomy" id="44745"/>
    <lineage>
        <taxon>Eukaryota</taxon>
        <taxon>Viridiplantae</taxon>
        <taxon>Chlorophyta</taxon>
        <taxon>core chlorophytes</taxon>
        <taxon>Chlorophyceae</taxon>
        <taxon>CS clade</taxon>
        <taxon>Chlamydomonadales</taxon>
        <taxon>Haematococcaceae</taxon>
        <taxon>Haematococcus</taxon>
    </lineage>
</organism>
<feature type="compositionally biased region" description="Low complexity" evidence="1">
    <location>
        <begin position="49"/>
        <end position="62"/>
    </location>
</feature>
<evidence type="ECO:0000313" key="3">
    <source>
        <dbReference type="Proteomes" id="UP000485058"/>
    </source>
</evidence>
<keyword evidence="3" id="KW-1185">Reference proteome</keyword>
<comment type="caution">
    <text evidence="2">The sequence shown here is derived from an EMBL/GenBank/DDBJ whole genome shotgun (WGS) entry which is preliminary data.</text>
</comment>
<name>A0A699ZBD7_HAELA</name>
<dbReference type="Proteomes" id="UP000485058">
    <property type="component" value="Unassembled WGS sequence"/>
</dbReference>
<accession>A0A699ZBD7</accession>
<evidence type="ECO:0000313" key="2">
    <source>
        <dbReference type="EMBL" id="GFH18720.1"/>
    </source>
</evidence>
<dbReference type="EMBL" id="BLLF01001344">
    <property type="protein sequence ID" value="GFH18720.1"/>
    <property type="molecule type" value="Genomic_DNA"/>
</dbReference>
<sequence length="71" mass="7240">MSILRGLNTFCKGHQVKPPGHQVTAFVQGHCNCAPAAVADLVRPASRAAAPASPATLAADLPGQPPQQLTS</sequence>
<proteinExistence type="predicted"/>
<feature type="region of interest" description="Disordered" evidence="1">
    <location>
        <begin position="49"/>
        <end position="71"/>
    </location>
</feature>
<reference evidence="2 3" key="1">
    <citation type="submission" date="2020-02" db="EMBL/GenBank/DDBJ databases">
        <title>Draft genome sequence of Haematococcus lacustris strain NIES-144.</title>
        <authorList>
            <person name="Morimoto D."/>
            <person name="Nakagawa S."/>
            <person name="Yoshida T."/>
            <person name="Sawayama S."/>
        </authorList>
    </citation>
    <scope>NUCLEOTIDE SEQUENCE [LARGE SCALE GENOMIC DNA]</scope>
    <source>
        <strain evidence="2 3">NIES-144</strain>
    </source>
</reference>
<evidence type="ECO:0000256" key="1">
    <source>
        <dbReference type="SAM" id="MobiDB-lite"/>
    </source>
</evidence>
<dbReference type="AlphaFoldDB" id="A0A699ZBD7"/>
<gene>
    <name evidence="2" type="ORF">HaLaN_15571</name>
</gene>